<feature type="transmembrane region" description="Helical" evidence="6">
    <location>
        <begin position="169"/>
        <end position="190"/>
    </location>
</feature>
<feature type="transmembrane region" description="Helical" evidence="6">
    <location>
        <begin position="234"/>
        <end position="255"/>
    </location>
</feature>
<evidence type="ECO:0000256" key="1">
    <source>
        <dbReference type="ARBA" id="ARBA00004141"/>
    </source>
</evidence>
<dbReference type="PANTHER" id="PTHR13377:SF3">
    <property type="entry name" value="TRANSMEMBRANE PROTEIN 115"/>
    <property type="match status" value="1"/>
</dbReference>
<dbReference type="GO" id="GO:0006890">
    <property type="term" value="P:retrograde vesicle-mediated transport, Golgi to endoplasmic reticulum"/>
    <property type="evidence" value="ECO:0007669"/>
    <property type="project" value="InterPro"/>
</dbReference>
<feature type="transmembrane region" description="Helical" evidence="6">
    <location>
        <begin position="137"/>
        <end position="157"/>
    </location>
</feature>
<evidence type="ECO:0000256" key="4">
    <source>
        <dbReference type="ARBA" id="ARBA00023136"/>
    </source>
</evidence>
<feature type="transmembrane region" description="Helical" evidence="6">
    <location>
        <begin position="100"/>
        <end position="117"/>
    </location>
</feature>
<comment type="caution">
    <text evidence="7">The sequence shown here is derived from an EMBL/GenBank/DDBJ whole genome shotgun (WGS) entry which is preliminary data.</text>
</comment>
<evidence type="ECO:0008006" key="9">
    <source>
        <dbReference type="Google" id="ProtNLM"/>
    </source>
</evidence>
<dbReference type="GO" id="GO:0016020">
    <property type="term" value="C:membrane"/>
    <property type="evidence" value="ECO:0007669"/>
    <property type="project" value="UniProtKB-SubCell"/>
</dbReference>
<feature type="region of interest" description="Disordered" evidence="5">
    <location>
        <begin position="380"/>
        <end position="416"/>
    </location>
</feature>
<name>A0AA36JTH7_9DINO</name>
<dbReference type="InterPro" id="IPR013861">
    <property type="entry name" value="TMEM115/Pdh1/Rbl19"/>
</dbReference>
<dbReference type="Proteomes" id="UP001178507">
    <property type="component" value="Unassembled WGS sequence"/>
</dbReference>
<dbReference type="EMBL" id="CAUJNA010003850">
    <property type="protein sequence ID" value="CAJ1410998.1"/>
    <property type="molecule type" value="Genomic_DNA"/>
</dbReference>
<comment type="subcellular location">
    <subcellularLocation>
        <location evidence="1">Membrane</location>
        <topology evidence="1">Multi-pass membrane protein</topology>
    </subcellularLocation>
</comment>
<keyword evidence="4 6" id="KW-0472">Membrane</keyword>
<dbReference type="AlphaFoldDB" id="A0AA36JTH7"/>
<evidence type="ECO:0000313" key="8">
    <source>
        <dbReference type="Proteomes" id="UP001178507"/>
    </source>
</evidence>
<evidence type="ECO:0000256" key="2">
    <source>
        <dbReference type="ARBA" id="ARBA00022692"/>
    </source>
</evidence>
<evidence type="ECO:0000256" key="5">
    <source>
        <dbReference type="SAM" id="MobiDB-lite"/>
    </source>
</evidence>
<sequence>RASWFASLNGSLALSARRGWCMENRVSPDANANAAALPLPPSNLLGGVVAGASLCHVVLPAFMDDTFALVPHHTIFSPIASLPFPFIWNLLTAHLFEASLLRALLVTPAVVCMAQRLERLWLELGGLAGAMSWRRGLLYLAFSCVATSLVFLVWEVVEVFRTSREKDFFSGTRGCCGLVVALSVGLRHAYPLEALPFVPKAWGLQCQHLPFCLALLCTLLGLGSLLPEWPYAPLAFFFAWFYLRYLMWFSHARAYGDHSPDFLFANLFPPALRPIAGAVGALTHNLAAAAAPGLLRLRSPEDDAERAEAIVYDPSRMVDGAVLWNSAGAMSLAHASSSSPWPSPLFPAQSGEVLPGAPGSKEYDARRAKALKLLDESISSMLVPKGARPDPAPESADPSTAPDARAVANGDSEANG</sequence>
<keyword evidence="2 6" id="KW-0812">Transmembrane</keyword>
<proteinExistence type="predicted"/>
<evidence type="ECO:0000313" key="7">
    <source>
        <dbReference type="EMBL" id="CAJ1410998.1"/>
    </source>
</evidence>
<keyword evidence="3 6" id="KW-1133">Transmembrane helix</keyword>
<feature type="non-terminal residue" evidence="7">
    <location>
        <position position="416"/>
    </location>
</feature>
<reference evidence="7" key="1">
    <citation type="submission" date="2023-08" db="EMBL/GenBank/DDBJ databases">
        <authorList>
            <person name="Chen Y."/>
            <person name="Shah S."/>
            <person name="Dougan E. K."/>
            <person name="Thang M."/>
            <person name="Chan C."/>
        </authorList>
    </citation>
    <scope>NUCLEOTIDE SEQUENCE</scope>
</reference>
<dbReference type="GO" id="GO:0005794">
    <property type="term" value="C:Golgi apparatus"/>
    <property type="evidence" value="ECO:0007669"/>
    <property type="project" value="TreeGrafter"/>
</dbReference>
<keyword evidence="8" id="KW-1185">Reference proteome</keyword>
<dbReference type="PANTHER" id="PTHR13377">
    <property type="entry name" value="PLACENTAL PROTEIN 6"/>
    <property type="match status" value="1"/>
</dbReference>
<organism evidence="7 8">
    <name type="scientific">Effrenium voratum</name>
    <dbReference type="NCBI Taxonomy" id="2562239"/>
    <lineage>
        <taxon>Eukaryota</taxon>
        <taxon>Sar</taxon>
        <taxon>Alveolata</taxon>
        <taxon>Dinophyceae</taxon>
        <taxon>Suessiales</taxon>
        <taxon>Symbiodiniaceae</taxon>
        <taxon>Effrenium</taxon>
    </lineage>
</organism>
<evidence type="ECO:0000256" key="3">
    <source>
        <dbReference type="ARBA" id="ARBA00022989"/>
    </source>
</evidence>
<evidence type="ECO:0000256" key="6">
    <source>
        <dbReference type="SAM" id="Phobius"/>
    </source>
</evidence>
<accession>A0AA36JTH7</accession>
<gene>
    <name evidence="7" type="ORF">EVOR1521_LOCUS31690</name>
</gene>
<protein>
    <recommendedName>
        <fullName evidence="9">Transmembrane protein 115</fullName>
    </recommendedName>
</protein>
<feature type="transmembrane region" description="Helical" evidence="6">
    <location>
        <begin position="75"/>
        <end position="93"/>
    </location>
</feature>